<proteinExistence type="predicted"/>
<comment type="caution">
    <text evidence="1">The sequence shown here is derived from an EMBL/GenBank/DDBJ whole genome shotgun (WGS) entry which is preliminary data.</text>
</comment>
<dbReference type="Proteomes" id="UP000186922">
    <property type="component" value="Unassembled WGS sequence"/>
</dbReference>
<dbReference type="AlphaFoldDB" id="A0A1D1VB23"/>
<keyword evidence="2" id="KW-1185">Reference proteome</keyword>
<reference evidence="1 2" key="1">
    <citation type="journal article" date="2016" name="Nat. Commun.">
        <title>Extremotolerant tardigrade genome and improved radiotolerance of human cultured cells by tardigrade-unique protein.</title>
        <authorList>
            <person name="Hashimoto T."/>
            <person name="Horikawa D.D."/>
            <person name="Saito Y."/>
            <person name="Kuwahara H."/>
            <person name="Kozuka-Hata H."/>
            <person name="Shin-I T."/>
            <person name="Minakuchi Y."/>
            <person name="Ohishi K."/>
            <person name="Motoyama A."/>
            <person name="Aizu T."/>
            <person name="Enomoto A."/>
            <person name="Kondo K."/>
            <person name="Tanaka S."/>
            <person name="Hara Y."/>
            <person name="Koshikawa S."/>
            <person name="Sagara H."/>
            <person name="Miura T."/>
            <person name="Yokobori S."/>
            <person name="Miyagawa K."/>
            <person name="Suzuki Y."/>
            <person name="Kubo T."/>
            <person name="Oyama M."/>
            <person name="Kohara Y."/>
            <person name="Fujiyama A."/>
            <person name="Arakawa K."/>
            <person name="Katayama T."/>
            <person name="Toyoda A."/>
            <person name="Kunieda T."/>
        </authorList>
    </citation>
    <scope>NUCLEOTIDE SEQUENCE [LARGE SCALE GENOMIC DNA]</scope>
    <source>
        <strain evidence="1 2">YOKOZUNA-1</strain>
    </source>
</reference>
<organism evidence="1 2">
    <name type="scientific">Ramazzottius varieornatus</name>
    <name type="common">Water bear</name>
    <name type="synonym">Tardigrade</name>
    <dbReference type="NCBI Taxonomy" id="947166"/>
    <lineage>
        <taxon>Eukaryota</taxon>
        <taxon>Metazoa</taxon>
        <taxon>Ecdysozoa</taxon>
        <taxon>Tardigrada</taxon>
        <taxon>Eutardigrada</taxon>
        <taxon>Parachela</taxon>
        <taxon>Hypsibioidea</taxon>
        <taxon>Ramazzottiidae</taxon>
        <taxon>Ramazzottius</taxon>
    </lineage>
</organism>
<accession>A0A1D1VB23</accession>
<protein>
    <submittedName>
        <fullName evidence="1">Uncharacterized protein</fullName>
    </submittedName>
</protein>
<dbReference type="EMBL" id="BDGG01000003">
    <property type="protein sequence ID" value="GAU95708.1"/>
    <property type="molecule type" value="Genomic_DNA"/>
</dbReference>
<evidence type="ECO:0000313" key="1">
    <source>
        <dbReference type="EMBL" id="GAU95708.1"/>
    </source>
</evidence>
<evidence type="ECO:0000313" key="2">
    <source>
        <dbReference type="Proteomes" id="UP000186922"/>
    </source>
</evidence>
<name>A0A1D1VB23_RAMVA</name>
<sequence>MFLQGQDDTVGNNGNQHPVLEGFPLDDLLCGPANDVVLSQDEQRLRFTVSSAFETESGCHFSQHLAEATMLSDIGLNLVFGRTSASTQVGTLVGHFARDISNHYFRAGTRFPPTRIKFYI</sequence>
<gene>
    <name evidence="1" type="primary">RvY_07284-1</name>
    <name evidence="1" type="synonym">RvY_07284.1</name>
    <name evidence="1" type="ORF">RvY_07284</name>
</gene>